<evidence type="ECO:0000259" key="2">
    <source>
        <dbReference type="Pfam" id="PF05699"/>
    </source>
</evidence>
<dbReference type="GO" id="GO:0003677">
    <property type="term" value="F:DNA binding"/>
    <property type="evidence" value="ECO:0007669"/>
    <property type="project" value="InterPro"/>
</dbReference>
<dbReference type="InterPro" id="IPR012337">
    <property type="entry name" value="RNaseH-like_sf"/>
</dbReference>
<dbReference type="eggNOG" id="KOG1121">
    <property type="taxonomic scope" value="Eukaryota"/>
</dbReference>
<evidence type="ECO:0000259" key="3">
    <source>
        <dbReference type="Pfam" id="PF14372"/>
    </source>
</evidence>
<feature type="compositionally biased region" description="Basic and acidic residues" evidence="1">
    <location>
        <begin position="43"/>
        <end position="56"/>
    </location>
</feature>
<dbReference type="STRING" id="3760.A0A251QVX4"/>
<feature type="domain" description="HAT C-terminal dimerisation" evidence="2">
    <location>
        <begin position="473"/>
        <end position="555"/>
    </location>
</feature>
<dbReference type="InterPro" id="IPR025525">
    <property type="entry name" value="hAT-like_transposase_RNase-H"/>
</dbReference>
<keyword evidence="5" id="KW-1185">Reference proteome</keyword>
<dbReference type="Pfam" id="PF05699">
    <property type="entry name" value="Dimer_Tnp_hAT"/>
    <property type="match status" value="1"/>
</dbReference>
<dbReference type="AlphaFoldDB" id="A0A251QVX4"/>
<evidence type="ECO:0000313" key="4">
    <source>
        <dbReference type="EMBL" id="ONI27907.1"/>
    </source>
</evidence>
<evidence type="ECO:0008006" key="6">
    <source>
        <dbReference type="Google" id="ProtNLM"/>
    </source>
</evidence>
<dbReference type="Proteomes" id="UP000006882">
    <property type="component" value="Chromosome G1"/>
</dbReference>
<name>A0A251QVX4_PRUPE</name>
<feature type="compositionally biased region" description="Acidic residues" evidence="1">
    <location>
        <begin position="67"/>
        <end position="78"/>
    </location>
</feature>
<dbReference type="InterPro" id="IPR008906">
    <property type="entry name" value="HATC_C_dom"/>
</dbReference>
<feature type="domain" description="hAT-like transposase RNase-H fold" evidence="3">
    <location>
        <begin position="356"/>
        <end position="449"/>
    </location>
</feature>
<organism evidence="4 5">
    <name type="scientific">Prunus persica</name>
    <name type="common">Peach</name>
    <name type="synonym">Amygdalus persica</name>
    <dbReference type="NCBI Taxonomy" id="3760"/>
    <lineage>
        <taxon>Eukaryota</taxon>
        <taxon>Viridiplantae</taxon>
        <taxon>Streptophyta</taxon>
        <taxon>Embryophyta</taxon>
        <taxon>Tracheophyta</taxon>
        <taxon>Spermatophyta</taxon>
        <taxon>Magnoliopsida</taxon>
        <taxon>eudicotyledons</taxon>
        <taxon>Gunneridae</taxon>
        <taxon>Pentapetalae</taxon>
        <taxon>rosids</taxon>
        <taxon>fabids</taxon>
        <taxon>Rosales</taxon>
        <taxon>Rosaceae</taxon>
        <taxon>Amygdaloideae</taxon>
        <taxon>Amygdaleae</taxon>
        <taxon>Prunus</taxon>
    </lineage>
</organism>
<evidence type="ECO:0000313" key="5">
    <source>
        <dbReference type="Proteomes" id="UP000006882"/>
    </source>
</evidence>
<feature type="compositionally biased region" description="Polar residues" evidence="1">
    <location>
        <begin position="57"/>
        <end position="66"/>
    </location>
</feature>
<dbReference type="Gramene" id="ONI27907">
    <property type="protein sequence ID" value="ONI27907"/>
    <property type="gene ID" value="PRUPE_1G110400"/>
</dbReference>
<dbReference type="Pfam" id="PF14372">
    <property type="entry name" value="hAT-like_RNase-H"/>
    <property type="match status" value="1"/>
</dbReference>
<dbReference type="SUPFAM" id="SSF53098">
    <property type="entry name" value="Ribonuclease H-like"/>
    <property type="match status" value="1"/>
</dbReference>
<feature type="region of interest" description="Disordered" evidence="1">
    <location>
        <begin position="25"/>
        <end position="78"/>
    </location>
</feature>
<accession>A0A251QVX4</accession>
<sequence>MKPKSPFGSSFLISFFLSRTRRKGDMAGVPGANDVIGSSKNGISDHENSGSGHSKDVNSISSVSDTEGTEEVLEDDQQSDLRTLAELICFEEVPPKWYARLGEFSPLFKPSFSEIETECMEVFEKKKMETKKILGNFDGQISLSVEILRCESYFDPSCCGDYLCLSAHFIDENWELNNWVLHFCSISVSGPSDDSLHKYEDWGILRSLEDWGIENKISALTVKNDDCNNELVEFLKTHIQEKMELQLNSKLFCVYCCGEMISVMVQDAFDKIADIVHKVRQVYTFKTDYPMWFLKLLNLQEALKLWAQGNLSSRDVTHSRNVPSPEEWKKVEGVCKIVENIYKVTESEFFNEAPLTPNVHLCRLLKLRKILAKMSIDSDSFNRTVVEDMLKKFDKYWDDMFLLLAISAALDPRLKMRYIEFVCSEVKDWNGNSQVAVVFGAIHKLFDEYVVRFPLQYNQQFIHLNDHPKEKSDLDCYLEQPVLTPSQGFNELAWWKTASAKYPTLSRMARDFLAIPVSLATQSEAYYTVPKPTDEHIVCLKPDLMNALMCTRSWV</sequence>
<gene>
    <name evidence="4" type="ORF">PRUPE_1G110400</name>
</gene>
<dbReference type="PANTHER" id="PTHR23272">
    <property type="entry name" value="BED FINGER-RELATED"/>
    <property type="match status" value="1"/>
</dbReference>
<reference evidence="4 5" key="1">
    <citation type="journal article" date="2013" name="Nat. Genet.">
        <title>The high-quality draft genome of peach (Prunus persica) identifies unique patterns of genetic diversity, domestication and genome evolution.</title>
        <authorList>
            <consortium name="International Peach Genome Initiative"/>
            <person name="Verde I."/>
            <person name="Abbott A.G."/>
            <person name="Scalabrin S."/>
            <person name="Jung S."/>
            <person name="Shu S."/>
            <person name="Marroni F."/>
            <person name="Zhebentyayeva T."/>
            <person name="Dettori M.T."/>
            <person name="Grimwood J."/>
            <person name="Cattonaro F."/>
            <person name="Zuccolo A."/>
            <person name="Rossini L."/>
            <person name="Jenkins J."/>
            <person name="Vendramin E."/>
            <person name="Meisel L.A."/>
            <person name="Decroocq V."/>
            <person name="Sosinski B."/>
            <person name="Prochnik S."/>
            <person name="Mitros T."/>
            <person name="Policriti A."/>
            <person name="Cipriani G."/>
            <person name="Dondini L."/>
            <person name="Ficklin S."/>
            <person name="Goodstein D.M."/>
            <person name="Xuan P."/>
            <person name="Del Fabbro C."/>
            <person name="Aramini V."/>
            <person name="Copetti D."/>
            <person name="Gonzalez S."/>
            <person name="Horner D.S."/>
            <person name="Falchi R."/>
            <person name="Lucas S."/>
            <person name="Mica E."/>
            <person name="Maldonado J."/>
            <person name="Lazzari B."/>
            <person name="Bielenberg D."/>
            <person name="Pirona R."/>
            <person name="Miculan M."/>
            <person name="Barakat A."/>
            <person name="Testolin R."/>
            <person name="Stella A."/>
            <person name="Tartarini S."/>
            <person name="Tonutti P."/>
            <person name="Arus P."/>
            <person name="Orellana A."/>
            <person name="Wells C."/>
            <person name="Main D."/>
            <person name="Vizzotto G."/>
            <person name="Silva H."/>
            <person name="Salamini F."/>
            <person name="Schmutz J."/>
            <person name="Morgante M."/>
            <person name="Rokhsar D.S."/>
        </authorList>
    </citation>
    <scope>NUCLEOTIDE SEQUENCE [LARGE SCALE GENOMIC DNA]</scope>
    <source>
        <strain evidence="5">cv. Nemared</strain>
    </source>
</reference>
<protein>
    <recommendedName>
        <fullName evidence="6">HAT C-terminal dimerisation domain-containing protein</fullName>
    </recommendedName>
</protein>
<dbReference type="EMBL" id="CM007651">
    <property type="protein sequence ID" value="ONI27907.1"/>
    <property type="molecule type" value="Genomic_DNA"/>
</dbReference>
<dbReference type="PANTHER" id="PTHR23272:SF135">
    <property type="entry name" value="ZINC FINGER BED DOMAIN-CONTAINING PROTEIN DAYSLEEPER-LIKE"/>
    <property type="match status" value="1"/>
</dbReference>
<dbReference type="GO" id="GO:0046983">
    <property type="term" value="F:protein dimerization activity"/>
    <property type="evidence" value="ECO:0007669"/>
    <property type="project" value="InterPro"/>
</dbReference>
<proteinExistence type="predicted"/>
<evidence type="ECO:0000256" key="1">
    <source>
        <dbReference type="SAM" id="MobiDB-lite"/>
    </source>
</evidence>